<dbReference type="EMBL" id="VSSQ01006197">
    <property type="protein sequence ID" value="MPM31859.1"/>
    <property type="molecule type" value="Genomic_DNA"/>
</dbReference>
<evidence type="ECO:0000313" key="1">
    <source>
        <dbReference type="EMBL" id="MPM31859.1"/>
    </source>
</evidence>
<name>A0A644YU58_9ZZZZ</name>
<protein>
    <recommendedName>
        <fullName evidence="2">Ribbon-helix-helix protein CopG domain-containing protein</fullName>
    </recommendedName>
</protein>
<comment type="caution">
    <text evidence="1">The sequence shown here is derived from an EMBL/GenBank/DDBJ whole genome shotgun (WGS) entry which is preliminary data.</text>
</comment>
<evidence type="ECO:0008006" key="2">
    <source>
        <dbReference type="Google" id="ProtNLM"/>
    </source>
</evidence>
<gene>
    <name evidence="1" type="ORF">SDC9_78416</name>
</gene>
<accession>A0A644YU58</accession>
<reference evidence="1" key="1">
    <citation type="submission" date="2019-08" db="EMBL/GenBank/DDBJ databases">
        <authorList>
            <person name="Kucharzyk K."/>
            <person name="Murdoch R.W."/>
            <person name="Higgins S."/>
            <person name="Loffler F."/>
        </authorList>
    </citation>
    <scope>NUCLEOTIDE SEQUENCE</scope>
</reference>
<dbReference type="AlphaFoldDB" id="A0A644YU58"/>
<proteinExistence type="predicted"/>
<organism evidence="1">
    <name type="scientific">bioreactor metagenome</name>
    <dbReference type="NCBI Taxonomy" id="1076179"/>
    <lineage>
        <taxon>unclassified sequences</taxon>
        <taxon>metagenomes</taxon>
        <taxon>ecological metagenomes</taxon>
    </lineage>
</organism>
<sequence length="214" mass="24241">MTKSVYSLVLSDEIVREIDRLAYEAGESRSAMINQVLADFMRYTTPEKRMREVFGAIEHMLTGGVFEPQLQPSDSMFSLKSALDYKYNPSVRYSVELYKNALPLLGELRVSVRSQNSALVLAMLQFFKLWTRIETAYTGRVECAMEDGRYLRKLRLADGTNADNEAIGEGIAGYINLFDRALKSYFEYLNEPAAAVASVEKHYVSYLHNGGMVL</sequence>